<dbReference type="Pfam" id="PF04293">
    <property type="entry name" value="SpoVR"/>
    <property type="match status" value="1"/>
</dbReference>
<dbReference type="AlphaFoldDB" id="A0A518HIY0"/>
<keyword evidence="4" id="KW-1185">Reference proteome</keyword>
<evidence type="ECO:0000259" key="1">
    <source>
        <dbReference type="Pfam" id="PF04293"/>
    </source>
</evidence>
<feature type="domain" description="SpoVR-like C-terminal" evidence="2">
    <location>
        <begin position="441"/>
        <end position="495"/>
    </location>
</feature>
<gene>
    <name evidence="3" type="ORF">Enr13x_06340</name>
</gene>
<sequence>MDNRTLLYEGSEWDFNHLRRVHDAIEEIAIGEMGLDVYRNQIEVITSDQMLDAYASFGMPLMYSHWSFGKRYSREALLYRKGAQSLAYELVINSDPCVAYVIEENSMTMQTLVIAHACFGHNHFFKNNYLFRQWTHAERVLDDLAYAKRFIAECEERYGMQAVERTLDAAHSLMSQGVSRYAPQRSVRSKDLAIKAESRRSHEEATYNDLWRTLPKTKESPDKDDDVEQQLAAAALRLPEENLLRFLSLHAPKLKDWQREVLDIVRKTAQYFYPQQQTQLMNEGCATFVHYQLMNRLHETGQVNDAAMLEFLHMHTAVVTQPDFDDQRFKGLNPYALGFAMMKDIERICQTPEPEDEEWFPEIAGRGDFMGVLRDAWADFRDESFVLQFLSPHLIRKMRLFAVRDETDSPHLSVEAIHDESGYREIRHRLAQQYDLSKRDPEIEVTEADLKGNRRLVLTHRVRDGKTLSSSTCNRVLRHVANLWGYRVRLIEVDADTGTTLNDYDAVALP</sequence>
<dbReference type="Pfam" id="PF24755">
    <property type="entry name" value="SpoVR_C"/>
    <property type="match status" value="1"/>
</dbReference>
<evidence type="ECO:0000259" key="2">
    <source>
        <dbReference type="Pfam" id="PF24755"/>
    </source>
</evidence>
<reference evidence="3 4" key="1">
    <citation type="submission" date="2019-03" db="EMBL/GenBank/DDBJ databases">
        <title>Deep-cultivation of Planctomycetes and their phenomic and genomic characterization uncovers novel biology.</title>
        <authorList>
            <person name="Wiegand S."/>
            <person name="Jogler M."/>
            <person name="Boedeker C."/>
            <person name="Pinto D."/>
            <person name="Vollmers J."/>
            <person name="Rivas-Marin E."/>
            <person name="Kohn T."/>
            <person name="Peeters S.H."/>
            <person name="Heuer A."/>
            <person name="Rast P."/>
            <person name="Oberbeckmann S."/>
            <person name="Bunk B."/>
            <person name="Jeske O."/>
            <person name="Meyerdierks A."/>
            <person name="Storesund J.E."/>
            <person name="Kallscheuer N."/>
            <person name="Luecker S."/>
            <person name="Lage O.M."/>
            <person name="Pohl T."/>
            <person name="Merkel B.J."/>
            <person name="Hornburger P."/>
            <person name="Mueller R.-W."/>
            <person name="Bruemmer F."/>
            <person name="Labrenz M."/>
            <person name="Spormann A.M."/>
            <person name="Op den Camp H."/>
            <person name="Overmann J."/>
            <person name="Amann R."/>
            <person name="Jetten M.S.M."/>
            <person name="Mascher T."/>
            <person name="Medema M.H."/>
            <person name="Devos D.P."/>
            <person name="Kaster A.-K."/>
            <person name="Ovreas L."/>
            <person name="Rohde M."/>
            <person name="Galperin M.Y."/>
            <person name="Jogler C."/>
        </authorList>
    </citation>
    <scope>NUCLEOTIDE SEQUENCE [LARGE SCALE GENOMIC DNA]</scope>
    <source>
        <strain evidence="3 4">Enr13</strain>
    </source>
</reference>
<dbReference type="PANTHER" id="PTHR30029">
    <property type="entry name" value="STAGE V SPORULATION PROTEIN R"/>
    <property type="match status" value="1"/>
</dbReference>
<dbReference type="EMBL" id="CP037423">
    <property type="protein sequence ID" value="QDV40798.1"/>
    <property type="molecule type" value="Genomic_DNA"/>
</dbReference>
<dbReference type="InterPro" id="IPR007390">
    <property type="entry name" value="Spore_V_R"/>
</dbReference>
<dbReference type="InterPro" id="IPR057270">
    <property type="entry name" value="Ycgb-like"/>
</dbReference>
<dbReference type="InterPro" id="IPR056174">
    <property type="entry name" value="SpoVR_N"/>
</dbReference>
<dbReference type="NCBIfam" id="NF008737">
    <property type="entry name" value="PRK11767.1"/>
    <property type="match status" value="1"/>
</dbReference>
<dbReference type="Proteomes" id="UP000319004">
    <property type="component" value="Chromosome"/>
</dbReference>
<accession>A0A518HIY0</accession>
<organism evidence="3 4">
    <name type="scientific">Stieleria neptunia</name>
    <dbReference type="NCBI Taxonomy" id="2527979"/>
    <lineage>
        <taxon>Bacteria</taxon>
        <taxon>Pseudomonadati</taxon>
        <taxon>Planctomycetota</taxon>
        <taxon>Planctomycetia</taxon>
        <taxon>Pirellulales</taxon>
        <taxon>Pirellulaceae</taxon>
        <taxon>Stieleria</taxon>
    </lineage>
</organism>
<evidence type="ECO:0000313" key="4">
    <source>
        <dbReference type="Proteomes" id="UP000319004"/>
    </source>
</evidence>
<feature type="domain" description="SpoVR protein-like N-terminal" evidence="1">
    <location>
        <begin position="12"/>
        <end position="438"/>
    </location>
</feature>
<proteinExistence type="predicted"/>
<name>A0A518HIY0_9BACT</name>
<evidence type="ECO:0000313" key="3">
    <source>
        <dbReference type="EMBL" id="QDV40798.1"/>
    </source>
</evidence>
<dbReference type="OrthoDB" id="9784270at2"/>
<dbReference type="KEGG" id="snep:Enr13x_06340"/>
<dbReference type="InterPro" id="IPR057008">
    <property type="entry name" value="SpoVR-like_C"/>
</dbReference>
<protein>
    <submittedName>
        <fullName evidence="3">SpoVR family protein</fullName>
    </submittedName>
</protein>
<dbReference type="RefSeq" id="WP_145384612.1">
    <property type="nucleotide sequence ID" value="NZ_CP037423.1"/>
</dbReference>
<dbReference type="PANTHER" id="PTHR30029:SF2">
    <property type="entry name" value="STAGE V SPORULATION PROTEIN R"/>
    <property type="match status" value="1"/>
</dbReference>